<evidence type="ECO:0000256" key="2">
    <source>
        <dbReference type="ARBA" id="ARBA00004924"/>
    </source>
</evidence>
<evidence type="ECO:0000256" key="5">
    <source>
        <dbReference type="ARBA" id="ARBA00012881"/>
    </source>
</evidence>
<evidence type="ECO:0000256" key="7">
    <source>
        <dbReference type="ARBA" id="ARBA00022630"/>
    </source>
</evidence>
<dbReference type="Gene3D" id="3.50.50.60">
    <property type="entry name" value="FAD/NAD(P)-binding domain"/>
    <property type="match status" value="1"/>
</dbReference>
<evidence type="ECO:0000256" key="10">
    <source>
        <dbReference type="ARBA" id="ARBA00023002"/>
    </source>
</evidence>
<dbReference type="RefSeq" id="XP_033388013.1">
    <property type="nucleotide sequence ID" value="XM_033529866.1"/>
</dbReference>
<evidence type="ECO:0000256" key="8">
    <source>
        <dbReference type="ARBA" id="ARBA00022827"/>
    </source>
</evidence>
<reference evidence="15" key="1">
    <citation type="journal article" date="2020" name="Stud. Mycol.">
        <title>101 Dothideomycetes genomes: a test case for predicting lifestyles and emergence of pathogens.</title>
        <authorList>
            <person name="Haridas S."/>
            <person name="Albert R."/>
            <person name="Binder M."/>
            <person name="Bloem J."/>
            <person name="Labutti K."/>
            <person name="Salamov A."/>
            <person name="Andreopoulos B."/>
            <person name="Baker S."/>
            <person name="Barry K."/>
            <person name="Bills G."/>
            <person name="Bluhm B."/>
            <person name="Cannon C."/>
            <person name="Castanera R."/>
            <person name="Culley D."/>
            <person name="Daum C."/>
            <person name="Ezra D."/>
            <person name="Gonzalez J."/>
            <person name="Henrissat B."/>
            <person name="Kuo A."/>
            <person name="Liang C."/>
            <person name="Lipzen A."/>
            <person name="Lutzoni F."/>
            <person name="Magnuson J."/>
            <person name="Mondo S."/>
            <person name="Nolan M."/>
            <person name="Ohm R."/>
            <person name="Pangilinan J."/>
            <person name="Park H.-J."/>
            <person name="Ramirez L."/>
            <person name="Alfaro M."/>
            <person name="Sun H."/>
            <person name="Tritt A."/>
            <person name="Yoshinaga Y."/>
            <person name="Zwiers L.-H."/>
            <person name="Turgeon B."/>
            <person name="Goodwin S."/>
            <person name="Spatafora J."/>
            <person name="Crous P."/>
            <person name="Grigoriev I."/>
        </authorList>
    </citation>
    <scope>NUCLEOTIDE SEQUENCE</scope>
    <source>
        <strain evidence="15">CBS 175.79</strain>
    </source>
</reference>
<dbReference type="EC" id="1.14.13.196" evidence="5"/>
<evidence type="ECO:0000256" key="6">
    <source>
        <dbReference type="ARBA" id="ARBA00018612"/>
    </source>
</evidence>
<evidence type="ECO:0000256" key="4">
    <source>
        <dbReference type="ARBA" id="ARBA00011881"/>
    </source>
</evidence>
<evidence type="ECO:0000256" key="3">
    <source>
        <dbReference type="ARBA" id="ARBA00007588"/>
    </source>
</evidence>
<accession>A0A6A5Y562</accession>
<sequence>MAPHAEIPMSENEQSPAVQQSFNGFNADSLAQHQLPELENENRSHLRYTPTDELHDLVCVGFGPASLVIAVALHDALEGNDPTLDIPILQNRKPKVAFLERQSKFAWHAGMLLPGAKMQISFMKDMATMRNPRSEFTFINYLFQKDRLVEFTNLNTFLPARIEYEDYMRWCAGWFDEVVQYDQEVVKVMPEKSASGEVTSFVVSSRNRQTGNIESRRTRHVVIAGGGRANMPKPFPSNHPKIIHSSQFANIAPKLLNDPQYPYRVAVIGNGQSAAEIFDYLHSNYPNSRTRLLIKQGALRPSDDSPFVNEIFNPERVDCTYAREPGLRAVSLREDKATNYGVVRLGLLERLYETLYTQRIQFGNGKAEEQWPHRIMPYRLVTDVQASPVIKDGVRLEIRDQSPLYFSNIPNDRERTEIEDFDAVFVATGYQRDLHETLLKDARHLLPGGELADTKWSVQRDYRVNFVEKKVSEDAGIWLQGCNEKTHGLSDTLLSVLASRGGEIVKSIFEKGSKWEATNGISYEELRG</sequence>
<keyword evidence="8" id="KW-0274">FAD</keyword>
<proteinExistence type="inferred from homology"/>
<dbReference type="Proteomes" id="UP000799778">
    <property type="component" value="Unassembled WGS sequence"/>
</dbReference>
<dbReference type="OrthoDB" id="3519933at2759"/>
<comment type="subunit">
    <text evidence="4">Homotetramer.</text>
</comment>
<evidence type="ECO:0000256" key="12">
    <source>
        <dbReference type="ARBA" id="ARBA00030351"/>
    </source>
</evidence>
<name>A0A6A5Y562_9PLEO</name>
<dbReference type="GO" id="GO:0004497">
    <property type="term" value="F:monooxygenase activity"/>
    <property type="evidence" value="ECO:0007669"/>
    <property type="project" value="UniProtKB-KW"/>
</dbReference>
<dbReference type="FunFam" id="3.50.50.60:FF:000195">
    <property type="entry name" value="L-ornithine N(5)-monooxygenase"/>
    <property type="match status" value="1"/>
</dbReference>
<evidence type="ECO:0000313" key="15">
    <source>
        <dbReference type="EMBL" id="KAF2019674.1"/>
    </source>
</evidence>
<dbReference type="EMBL" id="ML978067">
    <property type="protein sequence ID" value="KAF2019674.1"/>
    <property type="molecule type" value="Genomic_DNA"/>
</dbReference>
<evidence type="ECO:0000256" key="1">
    <source>
        <dbReference type="ARBA" id="ARBA00001974"/>
    </source>
</evidence>
<keyword evidence="11" id="KW-0503">Monooxygenase</keyword>
<dbReference type="GeneID" id="54287263"/>
<dbReference type="SUPFAM" id="SSF51905">
    <property type="entry name" value="FAD/NAD(P)-binding domain"/>
    <property type="match status" value="1"/>
</dbReference>
<keyword evidence="16" id="KW-1185">Reference proteome</keyword>
<keyword evidence="7" id="KW-0285">Flavoprotein</keyword>
<dbReference type="PANTHER" id="PTHR42802:SF1">
    <property type="entry name" value="L-ORNITHINE N(5)-MONOOXYGENASE"/>
    <property type="match status" value="1"/>
</dbReference>
<protein>
    <recommendedName>
        <fullName evidence="6">L-ornithine N(5)-monooxygenase</fullName>
        <ecNumber evidence="5">1.14.13.196</ecNumber>
    </recommendedName>
    <alternativeName>
        <fullName evidence="12">L-ornithine N(5)-oxygenase</fullName>
    </alternativeName>
</protein>
<keyword evidence="10" id="KW-0560">Oxidoreductase</keyword>
<comment type="pathway">
    <text evidence="2">Siderophore biosynthesis.</text>
</comment>
<dbReference type="InterPro" id="IPR025700">
    <property type="entry name" value="Lys/Orn_oxygenase"/>
</dbReference>
<evidence type="ECO:0000256" key="13">
    <source>
        <dbReference type="ARBA" id="ARBA00047598"/>
    </source>
</evidence>
<comment type="cofactor">
    <cofactor evidence="1">
        <name>FAD</name>
        <dbReference type="ChEBI" id="CHEBI:57692"/>
    </cofactor>
</comment>
<dbReference type="GO" id="GO:0006879">
    <property type="term" value="P:intracellular iron ion homeostasis"/>
    <property type="evidence" value="ECO:0007669"/>
    <property type="project" value="TreeGrafter"/>
</dbReference>
<evidence type="ECO:0000256" key="14">
    <source>
        <dbReference type="ARBA" id="ARBA00049248"/>
    </source>
</evidence>
<organism evidence="15 16">
    <name type="scientific">Aaosphaeria arxii CBS 175.79</name>
    <dbReference type="NCBI Taxonomy" id="1450172"/>
    <lineage>
        <taxon>Eukaryota</taxon>
        <taxon>Fungi</taxon>
        <taxon>Dikarya</taxon>
        <taxon>Ascomycota</taxon>
        <taxon>Pezizomycotina</taxon>
        <taxon>Dothideomycetes</taxon>
        <taxon>Pleosporomycetidae</taxon>
        <taxon>Pleosporales</taxon>
        <taxon>Pleosporales incertae sedis</taxon>
        <taxon>Aaosphaeria</taxon>
    </lineage>
</organism>
<comment type="catalytic activity">
    <reaction evidence="13">
        <text>L-ornithine + NADPH + O2 = N(5)-hydroxy-L-ornithine + NADP(+) + H2O</text>
        <dbReference type="Rhea" id="RHEA:41508"/>
        <dbReference type="ChEBI" id="CHEBI:15377"/>
        <dbReference type="ChEBI" id="CHEBI:15379"/>
        <dbReference type="ChEBI" id="CHEBI:46911"/>
        <dbReference type="ChEBI" id="CHEBI:57783"/>
        <dbReference type="ChEBI" id="CHEBI:58349"/>
        <dbReference type="ChEBI" id="CHEBI:78275"/>
        <dbReference type="EC" id="1.14.13.196"/>
    </reaction>
</comment>
<evidence type="ECO:0000313" key="16">
    <source>
        <dbReference type="Proteomes" id="UP000799778"/>
    </source>
</evidence>
<evidence type="ECO:0000256" key="9">
    <source>
        <dbReference type="ARBA" id="ARBA00022857"/>
    </source>
</evidence>
<comment type="catalytic activity">
    <reaction evidence="14">
        <text>L-ornithine + NADH + O2 = N(5)-hydroxy-L-ornithine + NAD(+) + H2O</text>
        <dbReference type="Rhea" id="RHEA:41512"/>
        <dbReference type="ChEBI" id="CHEBI:15377"/>
        <dbReference type="ChEBI" id="CHEBI:15379"/>
        <dbReference type="ChEBI" id="CHEBI:46911"/>
        <dbReference type="ChEBI" id="CHEBI:57540"/>
        <dbReference type="ChEBI" id="CHEBI:57945"/>
        <dbReference type="ChEBI" id="CHEBI:78275"/>
        <dbReference type="EC" id="1.14.13.196"/>
    </reaction>
</comment>
<evidence type="ECO:0000256" key="11">
    <source>
        <dbReference type="ARBA" id="ARBA00023033"/>
    </source>
</evidence>
<dbReference type="GO" id="GO:0019290">
    <property type="term" value="P:siderophore biosynthetic process"/>
    <property type="evidence" value="ECO:0007669"/>
    <property type="project" value="UniProtKB-ARBA"/>
</dbReference>
<gene>
    <name evidence="15" type="ORF">BU24DRAFT_431388</name>
</gene>
<dbReference type="AlphaFoldDB" id="A0A6A5Y562"/>
<comment type="similarity">
    <text evidence="3">Belongs to the lysine N(6)-hydroxylase/L-ornithine N(5)-oxygenase family.</text>
</comment>
<dbReference type="InterPro" id="IPR036188">
    <property type="entry name" value="FAD/NAD-bd_sf"/>
</dbReference>
<dbReference type="Pfam" id="PF13434">
    <property type="entry name" value="Lys_Orn_oxgnase"/>
    <property type="match status" value="1"/>
</dbReference>
<dbReference type="PANTHER" id="PTHR42802">
    <property type="entry name" value="MONOOXYGENASE"/>
    <property type="match status" value="1"/>
</dbReference>
<keyword evidence="9" id="KW-0521">NADP</keyword>